<gene>
    <name evidence="2" type="ORF">GRF29_103g788539</name>
</gene>
<comment type="caution">
    <text evidence="2">The sequence shown here is derived from an EMBL/GenBank/DDBJ whole genome shotgun (WGS) entry which is preliminary data.</text>
</comment>
<dbReference type="AlphaFoldDB" id="A0AAN6RFC0"/>
<proteinExistence type="predicted"/>
<evidence type="ECO:0000313" key="3">
    <source>
        <dbReference type="Proteomes" id="UP001280581"/>
    </source>
</evidence>
<evidence type="ECO:0000313" key="2">
    <source>
        <dbReference type="EMBL" id="KAK3207366.1"/>
    </source>
</evidence>
<reference evidence="2 3" key="1">
    <citation type="submission" date="2021-02" db="EMBL/GenBank/DDBJ databases">
        <title>Genome assembly of Pseudopithomyces chartarum.</title>
        <authorList>
            <person name="Jauregui R."/>
            <person name="Singh J."/>
            <person name="Voisey C."/>
        </authorList>
    </citation>
    <scope>NUCLEOTIDE SEQUENCE [LARGE SCALE GENOMIC DNA]</scope>
    <source>
        <strain evidence="2 3">AGR01</strain>
    </source>
</reference>
<organism evidence="2 3">
    <name type="scientific">Pseudopithomyces chartarum</name>
    <dbReference type="NCBI Taxonomy" id="1892770"/>
    <lineage>
        <taxon>Eukaryota</taxon>
        <taxon>Fungi</taxon>
        <taxon>Dikarya</taxon>
        <taxon>Ascomycota</taxon>
        <taxon>Pezizomycotina</taxon>
        <taxon>Dothideomycetes</taxon>
        <taxon>Pleosporomycetidae</taxon>
        <taxon>Pleosporales</taxon>
        <taxon>Massarineae</taxon>
        <taxon>Didymosphaeriaceae</taxon>
        <taxon>Pseudopithomyces</taxon>
    </lineage>
</organism>
<dbReference type="Proteomes" id="UP001280581">
    <property type="component" value="Unassembled WGS sequence"/>
</dbReference>
<feature type="compositionally biased region" description="Basic and acidic residues" evidence="1">
    <location>
        <begin position="511"/>
        <end position="520"/>
    </location>
</feature>
<feature type="region of interest" description="Disordered" evidence="1">
    <location>
        <begin position="414"/>
        <end position="536"/>
    </location>
</feature>
<protein>
    <submittedName>
        <fullName evidence="2">Uncharacterized protein</fullName>
    </submittedName>
</protein>
<sequence length="536" mass="59224">MNFLSMFGSSAAKKEREKELQHGDRILVEFGHDRVPLYINMFDIPRTAQLFIKAMGLPSLKRRIKLPDVAKFMYDDYLAWIEMTEDVAEETSWCNIILMAYTTKLLQDTFSHDKALLTMINKGEAVNYDHNLMFTPNDWNMLQLHIHARDTRDEAMRQVLGRLFKRSDGLMEFVGASPKHFTAIGLNWKALHEGTAVAKITAPDSDHSTKPSSTLDEEFHEITSNDLEDGTEYDGISIRSFSTICDDSVAGDADDLGGLDADDLDIDANLDMVNSIIAAVTQIDEDSAISETGAVNSKAGNKTGSTAIATEAEETTPVDTKAEDNVAVTTNAEDNTSLATEAKENIAANNDAEKITTVNSEVEENVAVTTKAADTAKGKSPDHTIWSPLAIRLHATGPSTLQDNDDAEFKAGFAPRRELPRTPPGSPRKNYQNTGVDMRIKPGSQVYQPPHRRPNTEATPSGWNGRTAPRNPRVVNKHPRGRGRQLPNLKYPKSVLNTLRAKQTVWPGDVDLDKPKDSGKRSTNWRRPKGPAVAED</sequence>
<accession>A0AAN6RFC0</accession>
<keyword evidence="3" id="KW-1185">Reference proteome</keyword>
<name>A0AAN6RFC0_9PLEO</name>
<evidence type="ECO:0000256" key="1">
    <source>
        <dbReference type="SAM" id="MobiDB-lite"/>
    </source>
</evidence>
<dbReference type="EMBL" id="WVTA01000009">
    <property type="protein sequence ID" value="KAK3207366.1"/>
    <property type="molecule type" value="Genomic_DNA"/>
</dbReference>